<dbReference type="Proteomes" id="UP000198601">
    <property type="component" value="Unassembled WGS sequence"/>
</dbReference>
<evidence type="ECO:0000259" key="1">
    <source>
        <dbReference type="Pfam" id="PF21837"/>
    </source>
</evidence>
<evidence type="ECO:0000313" key="3">
    <source>
        <dbReference type="Proteomes" id="UP000198601"/>
    </source>
</evidence>
<accession>A0A1G4TQT9</accession>
<dbReference type="InterPro" id="IPR054191">
    <property type="entry name" value="DUF6896"/>
</dbReference>
<gene>
    <name evidence="2" type="ORF">SAMN04487970_106224</name>
</gene>
<keyword evidence="3" id="KW-1185">Reference proteome</keyword>
<reference evidence="3" key="1">
    <citation type="submission" date="2016-10" db="EMBL/GenBank/DDBJ databases">
        <authorList>
            <person name="Varghese N."/>
            <person name="Submissions S."/>
        </authorList>
    </citation>
    <scope>NUCLEOTIDE SEQUENCE [LARGE SCALE GENOMIC DNA]</scope>
    <source>
        <strain evidence="3">CGMCC 1.8946</strain>
    </source>
</reference>
<protein>
    <recommendedName>
        <fullName evidence="1">DUF6896 domain-containing protein</fullName>
    </recommendedName>
</protein>
<dbReference type="RefSeq" id="WP_090676546.1">
    <property type="nucleotide sequence ID" value="NZ_FMTT01000062.1"/>
</dbReference>
<dbReference type="EMBL" id="FMTT01000062">
    <property type="protein sequence ID" value="SCW83746.1"/>
    <property type="molecule type" value="Genomic_DNA"/>
</dbReference>
<evidence type="ECO:0000313" key="2">
    <source>
        <dbReference type="EMBL" id="SCW83746.1"/>
    </source>
</evidence>
<dbReference type="OrthoDB" id="2048342at2"/>
<feature type="domain" description="DUF6896" evidence="1">
    <location>
        <begin position="8"/>
        <end position="130"/>
    </location>
</feature>
<organism evidence="2 3">
    <name type="scientific">Paenibacillus tianmuensis</name>
    <dbReference type="NCBI Taxonomy" id="624147"/>
    <lineage>
        <taxon>Bacteria</taxon>
        <taxon>Bacillati</taxon>
        <taxon>Bacillota</taxon>
        <taxon>Bacilli</taxon>
        <taxon>Bacillales</taxon>
        <taxon>Paenibacillaceae</taxon>
        <taxon>Paenibacillus</taxon>
    </lineage>
</organism>
<dbReference type="STRING" id="624147.SAMN04487970_106224"/>
<proteinExistence type="predicted"/>
<name>A0A1G4TQT9_9BACL</name>
<dbReference type="AlphaFoldDB" id="A0A1G4TQT9"/>
<sequence length="133" mass="15605">MNEELEILLKQYINDVNAVCALMLNGLGLSSKEELRTFRAKCPSGEFYLDGMNYYTFHGRGCRFSNKDIEIDWDFGFGDKWCGINPMLFYSYIRDNNKSTVPYRAITIINECEDMEQKGKMIKKYDLYYLLPV</sequence>
<dbReference type="Pfam" id="PF21837">
    <property type="entry name" value="DUF6896"/>
    <property type="match status" value="1"/>
</dbReference>